<dbReference type="InterPro" id="IPR004878">
    <property type="entry name" value="Otopetrin"/>
</dbReference>
<feature type="region of interest" description="Disordered" evidence="11">
    <location>
        <begin position="166"/>
        <end position="193"/>
    </location>
</feature>
<evidence type="ECO:0000256" key="3">
    <source>
        <dbReference type="ARBA" id="ARBA00022448"/>
    </source>
</evidence>
<feature type="transmembrane region" description="Helical" evidence="12">
    <location>
        <begin position="626"/>
        <end position="644"/>
    </location>
</feature>
<evidence type="ECO:0000256" key="11">
    <source>
        <dbReference type="SAM" id="MobiDB-lite"/>
    </source>
</evidence>
<feature type="transmembrane region" description="Helical" evidence="12">
    <location>
        <begin position="347"/>
        <end position="365"/>
    </location>
</feature>
<comment type="subcellular location">
    <subcellularLocation>
        <location evidence="1">Cell membrane</location>
        <topology evidence="1">Multi-pass membrane protein</topology>
    </subcellularLocation>
</comment>
<keyword evidence="8" id="KW-0406">Ion transport</keyword>
<name>A0ABM1SLU5_LIMPO</name>
<keyword evidence="13" id="KW-1185">Reference proteome</keyword>
<evidence type="ECO:0000256" key="2">
    <source>
        <dbReference type="ARBA" id="ARBA00006513"/>
    </source>
</evidence>
<protein>
    <submittedName>
        <fullName evidence="14">Uncharacterized protein LOC106461816 isoform X1</fullName>
    </submittedName>
</protein>
<feature type="region of interest" description="Disordered" evidence="11">
    <location>
        <begin position="94"/>
        <end position="146"/>
    </location>
</feature>
<evidence type="ECO:0000256" key="7">
    <source>
        <dbReference type="ARBA" id="ARBA00022989"/>
    </source>
</evidence>
<organism evidence="13 14">
    <name type="scientific">Limulus polyphemus</name>
    <name type="common">Atlantic horseshoe crab</name>
    <dbReference type="NCBI Taxonomy" id="6850"/>
    <lineage>
        <taxon>Eukaryota</taxon>
        <taxon>Metazoa</taxon>
        <taxon>Ecdysozoa</taxon>
        <taxon>Arthropoda</taxon>
        <taxon>Chelicerata</taxon>
        <taxon>Merostomata</taxon>
        <taxon>Xiphosura</taxon>
        <taxon>Limulidae</taxon>
        <taxon>Limulus</taxon>
    </lineage>
</organism>
<feature type="transmembrane region" description="Helical" evidence="12">
    <location>
        <begin position="728"/>
        <end position="745"/>
    </location>
</feature>
<gene>
    <name evidence="14" type="primary">LOC106461816</name>
</gene>
<feature type="compositionally biased region" description="Polar residues" evidence="11">
    <location>
        <begin position="130"/>
        <end position="142"/>
    </location>
</feature>
<evidence type="ECO:0000256" key="8">
    <source>
        <dbReference type="ARBA" id="ARBA00023065"/>
    </source>
</evidence>
<keyword evidence="3" id="KW-0813">Transport</keyword>
<comment type="similarity">
    <text evidence="2">Belongs to the otopetrin family.</text>
</comment>
<dbReference type="PANTHER" id="PTHR21522:SF61">
    <property type="entry name" value="PROTON CHANNEL OTOPLC"/>
    <property type="match status" value="1"/>
</dbReference>
<feature type="transmembrane region" description="Helical" evidence="12">
    <location>
        <begin position="656"/>
        <end position="679"/>
    </location>
</feature>
<feature type="transmembrane region" description="Helical" evidence="12">
    <location>
        <begin position="528"/>
        <end position="548"/>
    </location>
</feature>
<keyword evidence="9 12" id="KW-0472">Membrane</keyword>
<sequence length="802" mass="90777">MAGSDGDQSSINLSLRLCRGSSDSRESFYMDFDRGIDSDIEEIGSGTCSPSHVPANSGQDTKVLFTKAEPGQKKTEADRHSTISEECSTELYLEGEYPGPSKGDWADSPQSLRKPLKASKSPEEHHLVRNDSSVHISTSSINMPGKNIDVTTTHLAKQEDILIPKECPVQRSEDSGLGTTSNLQTSPRKRPGQLTMDLKQQPISCSSSFLGSCSSLANTPTLEKNGQCGWKKEGDGVVKMLSAIYAKLLVVMGICFPLGEVISHRIPISYYEGFYLYLYFGSIAFLFYVYVFLLSCDNKDENTHSGRAQKFVQRFFKRLIPVNRNSSCSLSTNSNHKKKVNDGPHCGSFYLRLGAVAFGIGSMIYSGLEFGQFFELKKKSHCYNILYGLTPSTRMAFTFIQLYFIFLNSRMAINKFKTLARFGLMHMIATNLCVWLHVLVAETKHEIMTIINHNYTAKVPSFVLQVKGDFADDHHKLKEEQSNHLAVNGHQNLHHHSIEKSLEHGIYISHECRRSNIMGELVQDASPFLFPCTIEYSLICAAILYVMWKNIGKNTVNVENTSNGSYSSRHRHHYTVDCTKANKGLFTGIIVLVLAIISLILFFVLINKELYKNLAVMEAHIFELALYILTSLVVIIAFIQIRELRYNPYRNIELDNILLIVSQSGLYIFTMFSIIGGHFTMDKNTVLVLLTAIACLIQATLQTIFILDTSRRYCKNSDQMRRKPGREMVTFLLVCNFAMWSINTLETRRADSNPVQMHFYGFWAWTIITHVTTPLTIFFRFHSTVCLCDIWKRCYKVRSELI</sequence>
<reference evidence="14" key="1">
    <citation type="submission" date="2025-08" db="UniProtKB">
        <authorList>
            <consortium name="RefSeq"/>
        </authorList>
    </citation>
    <scope>IDENTIFICATION</scope>
    <source>
        <tissue evidence="14">Muscle</tissue>
    </source>
</reference>
<dbReference type="RefSeq" id="XP_022244601.1">
    <property type="nucleotide sequence ID" value="XM_022388893.1"/>
</dbReference>
<dbReference type="PANTHER" id="PTHR21522">
    <property type="entry name" value="PROTON CHANNEL OTOP"/>
    <property type="match status" value="1"/>
</dbReference>
<evidence type="ECO:0000256" key="4">
    <source>
        <dbReference type="ARBA" id="ARBA00022475"/>
    </source>
</evidence>
<keyword evidence="7 12" id="KW-1133">Transmembrane helix</keyword>
<evidence type="ECO:0000256" key="10">
    <source>
        <dbReference type="ARBA" id="ARBA00023303"/>
    </source>
</evidence>
<keyword evidence="4" id="KW-1003">Cell membrane</keyword>
<keyword evidence="5 12" id="KW-0812">Transmembrane</keyword>
<proteinExistence type="inferred from homology"/>
<dbReference type="Pfam" id="PF03189">
    <property type="entry name" value="Otopetrin"/>
    <property type="match status" value="1"/>
</dbReference>
<feature type="transmembrane region" description="Helical" evidence="12">
    <location>
        <begin position="419"/>
        <end position="438"/>
    </location>
</feature>
<keyword evidence="10" id="KW-0407">Ion channel</keyword>
<evidence type="ECO:0000313" key="14">
    <source>
        <dbReference type="RefSeq" id="XP_022244601.1"/>
    </source>
</evidence>
<feature type="transmembrane region" description="Helical" evidence="12">
    <location>
        <begin position="274"/>
        <end position="294"/>
    </location>
</feature>
<dbReference type="Proteomes" id="UP000694941">
    <property type="component" value="Unplaced"/>
</dbReference>
<feature type="transmembrane region" description="Helical" evidence="12">
    <location>
        <begin position="385"/>
        <end position="407"/>
    </location>
</feature>
<feature type="compositionally biased region" description="Polar residues" evidence="11">
    <location>
        <begin position="177"/>
        <end position="186"/>
    </location>
</feature>
<feature type="transmembrane region" description="Helical" evidence="12">
    <location>
        <begin position="685"/>
        <end position="707"/>
    </location>
</feature>
<dbReference type="GeneID" id="106461816"/>
<accession>A0ABM1SLU5</accession>
<evidence type="ECO:0000256" key="5">
    <source>
        <dbReference type="ARBA" id="ARBA00022692"/>
    </source>
</evidence>
<evidence type="ECO:0000313" key="13">
    <source>
        <dbReference type="Proteomes" id="UP000694941"/>
    </source>
</evidence>
<evidence type="ECO:0000256" key="6">
    <source>
        <dbReference type="ARBA" id="ARBA00022781"/>
    </source>
</evidence>
<evidence type="ECO:0000256" key="1">
    <source>
        <dbReference type="ARBA" id="ARBA00004651"/>
    </source>
</evidence>
<feature type="compositionally biased region" description="Basic and acidic residues" evidence="11">
    <location>
        <begin position="120"/>
        <end position="129"/>
    </location>
</feature>
<feature type="transmembrane region" description="Helical" evidence="12">
    <location>
        <begin position="757"/>
        <end position="779"/>
    </location>
</feature>
<feature type="transmembrane region" description="Helical" evidence="12">
    <location>
        <begin position="240"/>
        <end position="262"/>
    </location>
</feature>
<keyword evidence="6" id="KW-0375">Hydrogen ion transport</keyword>
<evidence type="ECO:0000256" key="9">
    <source>
        <dbReference type="ARBA" id="ARBA00023136"/>
    </source>
</evidence>
<evidence type="ECO:0000256" key="12">
    <source>
        <dbReference type="SAM" id="Phobius"/>
    </source>
</evidence>
<feature type="transmembrane region" description="Helical" evidence="12">
    <location>
        <begin position="585"/>
        <end position="606"/>
    </location>
</feature>